<evidence type="ECO:0000256" key="1">
    <source>
        <dbReference type="ARBA" id="ARBA00004123"/>
    </source>
</evidence>
<dbReference type="PANTHER" id="PTHR11953">
    <property type="entry name" value="EXOSOME COMPLEX COMPONENT"/>
    <property type="match status" value="1"/>
</dbReference>
<dbReference type="GO" id="GO:0000176">
    <property type="term" value="C:nuclear exosome (RNase complex)"/>
    <property type="evidence" value="ECO:0007669"/>
    <property type="project" value="UniProtKB-ARBA"/>
</dbReference>
<dbReference type="PANTHER" id="PTHR11953:SF2">
    <property type="entry name" value="EXOSOME COMPLEX COMPONENT MTR3"/>
    <property type="match status" value="1"/>
</dbReference>
<dbReference type="GO" id="GO:0006364">
    <property type="term" value="P:rRNA processing"/>
    <property type="evidence" value="ECO:0007669"/>
    <property type="project" value="UniProtKB-KW"/>
</dbReference>
<dbReference type="InterPro" id="IPR050080">
    <property type="entry name" value="RNase_PH"/>
</dbReference>
<dbReference type="Gene3D" id="3.30.230.70">
    <property type="entry name" value="GHMP Kinase, N-terminal domain"/>
    <property type="match status" value="1"/>
</dbReference>
<evidence type="ECO:0000256" key="7">
    <source>
        <dbReference type="ARBA" id="ARBA00022884"/>
    </source>
</evidence>
<evidence type="ECO:0000313" key="10">
    <source>
        <dbReference type="EMBL" id="RCI13446.1"/>
    </source>
</evidence>
<dbReference type="GO" id="GO:0016075">
    <property type="term" value="P:rRNA catabolic process"/>
    <property type="evidence" value="ECO:0007669"/>
    <property type="project" value="TreeGrafter"/>
</dbReference>
<reference evidence="10 11" key="1">
    <citation type="journal article" date="2015" name="BMC Genomics">
        <title>Insights from the genome of Ophiocordyceps polyrhachis-furcata to pathogenicity and host specificity in insect fungi.</title>
        <authorList>
            <person name="Wichadakul D."/>
            <person name="Kobmoo N."/>
            <person name="Ingsriswang S."/>
            <person name="Tangphatsornruang S."/>
            <person name="Chantasingh D."/>
            <person name="Luangsa-ard J.J."/>
            <person name="Eurwilaichitr L."/>
        </authorList>
    </citation>
    <scope>NUCLEOTIDE SEQUENCE [LARGE SCALE GENOMIC DNA]</scope>
    <source>
        <strain evidence="10 11">BCC 54312</strain>
    </source>
</reference>
<dbReference type="Pfam" id="PF01138">
    <property type="entry name" value="RNase_PH"/>
    <property type="match status" value="1"/>
</dbReference>
<dbReference type="EMBL" id="LKCN02000006">
    <property type="protein sequence ID" value="RCI13446.1"/>
    <property type="molecule type" value="Genomic_DNA"/>
</dbReference>
<dbReference type="GO" id="GO:0071028">
    <property type="term" value="P:nuclear mRNA surveillance"/>
    <property type="evidence" value="ECO:0007669"/>
    <property type="project" value="TreeGrafter"/>
</dbReference>
<dbReference type="AlphaFoldDB" id="A0A367LG97"/>
<evidence type="ECO:0000256" key="6">
    <source>
        <dbReference type="ARBA" id="ARBA00022835"/>
    </source>
</evidence>
<keyword evidence="4" id="KW-0963">Cytoplasm</keyword>
<evidence type="ECO:0000256" key="8">
    <source>
        <dbReference type="ARBA" id="ARBA00023242"/>
    </source>
</evidence>
<dbReference type="GO" id="GO:0034475">
    <property type="term" value="P:U4 snRNA 3'-end processing"/>
    <property type="evidence" value="ECO:0007669"/>
    <property type="project" value="TreeGrafter"/>
</dbReference>
<dbReference type="GO" id="GO:0000177">
    <property type="term" value="C:cytoplasmic exosome (RNase complex)"/>
    <property type="evidence" value="ECO:0007669"/>
    <property type="project" value="TreeGrafter"/>
</dbReference>
<dbReference type="GO" id="GO:0003723">
    <property type="term" value="F:RNA binding"/>
    <property type="evidence" value="ECO:0007669"/>
    <property type="project" value="UniProtKB-KW"/>
</dbReference>
<dbReference type="Proteomes" id="UP000253664">
    <property type="component" value="Unassembled WGS sequence"/>
</dbReference>
<organism evidence="10 11">
    <name type="scientific">Ophiocordyceps polyrhachis-furcata BCC 54312</name>
    <dbReference type="NCBI Taxonomy" id="1330021"/>
    <lineage>
        <taxon>Eukaryota</taxon>
        <taxon>Fungi</taxon>
        <taxon>Dikarya</taxon>
        <taxon>Ascomycota</taxon>
        <taxon>Pezizomycotina</taxon>
        <taxon>Sordariomycetes</taxon>
        <taxon>Hypocreomycetidae</taxon>
        <taxon>Hypocreales</taxon>
        <taxon>Ophiocordycipitaceae</taxon>
        <taxon>Ophiocordyceps</taxon>
    </lineage>
</organism>
<dbReference type="InterPro" id="IPR020568">
    <property type="entry name" value="Ribosomal_Su5_D2-typ_SF"/>
</dbReference>
<evidence type="ECO:0000256" key="2">
    <source>
        <dbReference type="ARBA" id="ARBA00004496"/>
    </source>
</evidence>
<evidence type="ECO:0000256" key="4">
    <source>
        <dbReference type="ARBA" id="ARBA00022490"/>
    </source>
</evidence>
<dbReference type="InterPro" id="IPR001247">
    <property type="entry name" value="ExoRNase_PH_dom1"/>
</dbReference>
<proteinExistence type="inferred from homology"/>
<dbReference type="OrthoDB" id="2504340at2759"/>
<comment type="similarity">
    <text evidence="3">Belongs to the RNase PH family.</text>
</comment>
<evidence type="ECO:0000313" key="11">
    <source>
        <dbReference type="Proteomes" id="UP000253664"/>
    </source>
</evidence>
<keyword evidence="5" id="KW-0698">rRNA processing</keyword>
<keyword evidence="6" id="KW-0271">Exosome</keyword>
<keyword evidence="7" id="KW-0694">RNA-binding</keyword>
<evidence type="ECO:0000256" key="5">
    <source>
        <dbReference type="ARBA" id="ARBA00022552"/>
    </source>
</evidence>
<accession>A0A367LG97</accession>
<keyword evidence="11" id="KW-1185">Reference proteome</keyword>
<dbReference type="SUPFAM" id="SSF54211">
    <property type="entry name" value="Ribosomal protein S5 domain 2-like"/>
    <property type="match status" value="1"/>
</dbReference>
<dbReference type="STRING" id="1330021.A0A367LG97"/>
<dbReference type="GO" id="GO:0071051">
    <property type="term" value="P:poly(A)-dependent snoRNA 3'-end processing"/>
    <property type="evidence" value="ECO:0007669"/>
    <property type="project" value="TreeGrafter"/>
</dbReference>
<comment type="subcellular location">
    <subcellularLocation>
        <location evidence="2">Cytoplasm</location>
    </subcellularLocation>
    <subcellularLocation>
        <location evidence="1">Nucleus</location>
    </subcellularLocation>
</comment>
<protein>
    <recommendedName>
        <fullName evidence="9">Exoribonuclease phosphorolytic domain-containing protein</fullName>
    </recommendedName>
</protein>
<name>A0A367LG97_9HYPO</name>
<comment type="caution">
    <text evidence="10">The sequence shown here is derived from an EMBL/GenBank/DDBJ whole genome shotgun (WGS) entry which is preliminary data.</text>
</comment>
<dbReference type="InterPro" id="IPR027408">
    <property type="entry name" value="PNPase/RNase_PH_dom_sf"/>
</dbReference>
<dbReference type="GO" id="GO:0005730">
    <property type="term" value="C:nucleolus"/>
    <property type="evidence" value="ECO:0007669"/>
    <property type="project" value="TreeGrafter"/>
</dbReference>
<sequence length="235" mass="25196">MTERRRVPGPNGLTTLPQYRESDDTVILSAPKQDIDGLPAVYIRTGISPSASGSAYLEIEQKYGDSQAPLSLGMKLICIVHGPRSLPRTAPFSHFTILATYSKCTPFASPGRNCPGDMTDKDLSAQLEVALRGAVINDRSPKSGVAVVVTVIESSDRSGHDLLDGCVTVATAAIVDAGIDCIDMISVGAGPMSHDIYRLPDPIARKSEEQKYRQAGYVTALPNRDEVLAIWLKGL</sequence>
<gene>
    <name evidence="10" type="ORF">L249_5655</name>
</gene>
<evidence type="ECO:0000259" key="9">
    <source>
        <dbReference type="Pfam" id="PF01138"/>
    </source>
</evidence>
<feature type="domain" description="Exoribonuclease phosphorolytic" evidence="9">
    <location>
        <begin position="41"/>
        <end position="179"/>
    </location>
</feature>
<keyword evidence="8" id="KW-0539">Nucleus</keyword>
<evidence type="ECO:0000256" key="3">
    <source>
        <dbReference type="ARBA" id="ARBA00006678"/>
    </source>
</evidence>